<dbReference type="Proteomes" id="UP001179952">
    <property type="component" value="Unassembled WGS sequence"/>
</dbReference>
<name>A0AAV9BRG8_ACOGR</name>
<keyword evidence="2" id="KW-1185">Reference proteome</keyword>
<dbReference type="AlphaFoldDB" id="A0AAV9BRG8"/>
<reference evidence="1" key="2">
    <citation type="submission" date="2023-06" db="EMBL/GenBank/DDBJ databases">
        <authorList>
            <person name="Ma L."/>
            <person name="Liu K.-W."/>
            <person name="Li Z."/>
            <person name="Hsiao Y.-Y."/>
            <person name="Qi Y."/>
            <person name="Fu T."/>
            <person name="Tang G."/>
            <person name="Zhang D."/>
            <person name="Sun W.-H."/>
            <person name="Liu D.-K."/>
            <person name="Li Y."/>
            <person name="Chen G.-Z."/>
            <person name="Liu X.-D."/>
            <person name="Liao X.-Y."/>
            <person name="Jiang Y.-T."/>
            <person name="Yu X."/>
            <person name="Hao Y."/>
            <person name="Huang J."/>
            <person name="Zhao X.-W."/>
            <person name="Ke S."/>
            <person name="Chen Y.-Y."/>
            <person name="Wu W.-L."/>
            <person name="Hsu J.-L."/>
            <person name="Lin Y.-F."/>
            <person name="Huang M.-D."/>
            <person name="Li C.-Y."/>
            <person name="Huang L."/>
            <person name="Wang Z.-W."/>
            <person name="Zhao X."/>
            <person name="Zhong W.-Y."/>
            <person name="Peng D.-H."/>
            <person name="Ahmad S."/>
            <person name="Lan S."/>
            <person name="Zhang J.-S."/>
            <person name="Tsai W.-C."/>
            <person name="Van De Peer Y."/>
            <person name="Liu Z.-J."/>
        </authorList>
    </citation>
    <scope>NUCLEOTIDE SEQUENCE</scope>
    <source>
        <strain evidence="1">SCP</strain>
        <tissue evidence="1">Leaves</tissue>
    </source>
</reference>
<sequence>MRRHVRGKTCTRACLAWTNRSRYSNQPHPTTYNSLSFSLSFFVVKSISPLTSFFGKTNLYLSTYLFIHSFHPKPYIILICNPQLSNPPLLLLSIILSLSLSKTAHLV</sequence>
<proteinExistence type="predicted"/>
<organism evidence="1 2">
    <name type="scientific">Acorus gramineus</name>
    <name type="common">Dwarf sweet flag</name>
    <dbReference type="NCBI Taxonomy" id="55184"/>
    <lineage>
        <taxon>Eukaryota</taxon>
        <taxon>Viridiplantae</taxon>
        <taxon>Streptophyta</taxon>
        <taxon>Embryophyta</taxon>
        <taxon>Tracheophyta</taxon>
        <taxon>Spermatophyta</taxon>
        <taxon>Magnoliopsida</taxon>
        <taxon>Liliopsida</taxon>
        <taxon>Acoraceae</taxon>
        <taxon>Acorus</taxon>
    </lineage>
</organism>
<comment type="caution">
    <text evidence="1">The sequence shown here is derived from an EMBL/GenBank/DDBJ whole genome shotgun (WGS) entry which is preliminary data.</text>
</comment>
<gene>
    <name evidence="1" type="ORF">QJS04_geneDACA007116</name>
</gene>
<evidence type="ECO:0000313" key="1">
    <source>
        <dbReference type="EMBL" id="KAK1278901.1"/>
    </source>
</evidence>
<accession>A0AAV9BRG8</accession>
<dbReference type="EMBL" id="JAUJYN010000002">
    <property type="protein sequence ID" value="KAK1278901.1"/>
    <property type="molecule type" value="Genomic_DNA"/>
</dbReference>
<reference evidence="1" key="1">
    <citation type="journal article" date="2023" name="Nat. Commun.">
        <title>Diploid and tetraploid genomes of Acorus and the evolution of monocots.</title>
        <authorList>
            <person name="Ma L."/>
            <person name="Liu K.W."/>
            <person name="Li Z."/>
            <person name="Hsiao Y.Y."/>
            <person name="Qi Y."/>
            <person name="Fu T."/>
            <person name="Tang G.D."/>
            <person name="Zhang D."/>
            <person name="Sun W.H."/>
            <person name="Liu D.K."/>
            <person name="Li Y."/>
            <person name="Chen G.Z."/>
            <person name="Liu X.D."/>
            <person name="Liao X.Y."/>
            <person name="Jiang Y.T."/>
            <person name="Yu X."/>
            <person name="Hao Y."/>
            <person name="Huang J."/>
            <person name="Zhao X.W."/>
            <person name="Ke S."/>
            <person name="Chen Y.Y."/>
            <person name="Wu W.L."/>
            <person name="Hsu J.L."/>
            <person name="Lin Y.F."/>
            <person name="Huang M.D."/>
            <person name="Li C.Y."/>
            <person name="Huang L."/>
            <person name="Wang Z.W."/>
            <person name="Zhao X."/>
            <person name="Zhong W.Y."/>
            <person name="Peng D.H."/>
            <person name="Ahmad S."/>
            <person name="Lan S."/>
            <person name="Zhang J.S."/>
            <person name="Tsai W.C."/>
            <person name="Van de Peer Y."/>
            <person name="Liu Z.J."/>
        </authorList>
    </citation>
    <scope>NUCLEOTIDE SEQUENCE</scope>
    <source>
        <strain evidence="1">SCP</strain>
    </source>
</reference>
<protein>
    <submittedName>
        <fullName evidence="1">Uncharacterized protein</fullName>
    </submittedName>
</protein>
<evidence type="ECO:0000313" key="2">
    <source>
        <dbReference type="Proteomes" id="UP001179952"/>
    </source>
</evidence>